<gene>
    <name evidence="1" type="ORF">GCM10022277_08700</name>
</gene>
<organism evidence="1 2">
    <name type="scientific">Litoribacillus peritrichatus</name>
    <dbReference type="NCBI Taxonomy" id="718191"/>
    <lineage>
        <taxon>Bacteria</taxon>
        <taxon>Pseudomonadati</taxon>
        <taxon>Pseudomonadota</taxon>
        <taxon>Gammaproteobacteria</taxon>
        <taxon>Oceanospirillales</taxon>
        <taxon>Oceanospirillaceae</taxon>
        <taxon>Litoribacillus</taxon>
    </lineage>
</organism>
<dbReference type="Proteomes" id="UP001501565">
    <property type="component" value="Unassembled WGS sequence"/>
</dbReference>
<keyword evidence="2" id="KW-1185">Reference proteome</keyword>
<reference evidence="2" key="1">
    <citation type="journal article" date="2019" name="Int. J. Syst. Evol. Microbiol.">
        <title>The Global Catalogue of Microorganisms (GCM) 10K type strain sequencing project: providing services to taxonomists for standard genome sequencing and annotation.</title>
        <authorList>
            <consortium name="The Broad Institute Genomics Platform"/>
            <consortium name="The Broad Institute Genome Sequencing Center for Infectious Disease"/>
            <person name="Wu L."/>
            <person name="Ma J."/>
        </authorList>
    </citation>
    <scope>NUCLEOTIDE SEQUENCE [LARGE SCALE GENOMIC DNA]</scope>
    <source>
        <strain evidence="2">JCM 17551</strain>
    </source>
</reference>
<protein>
    <submittedName>
        <fullName evidence="1">Uncharacterized protein</fullName>
    </submittedName>
</protein>
<sequence>MEKSARFQQLKNECHLKDADFYFLELIPLIEMIWADNHNQAPELNLLYKFATEHIARINTIAESDVITVDQANDFLDRFAHKQPDSNVLASLRKLVIDGWKLQESSEHKELTKQSILDYCLDIAACCVDLYPYEYHHRVTKEEKKLLQQLMIDFHLDPQTCVHQVAEEQCH</sequence>
<proteinExistence type="predicted"/>
<accession>A0ABP7MB06</accession>
<name>A0ABP7MB06_9GAMM</name>
<evidence type="ECO:0000313" key="2">
    <source>
        <dbReference type="Proteomes" id="UP001501565"/>
    </source>
</evidence>
<comment type="caution">
    <text evidence="1">The sequence shown here is derived from an EMBL/GenBank/DDBJ whole genome shotgun (WGS) entry which is preliminary data.</text>
</comment>
<dbReference type="RefSeq" id="WP_344795861.1">
    <property type="nucleotide sequence ID" value="NZ_BAABBN010000004.1"/>
</dbReference>
<dbReference type="EMBL" id="BAABBN010000004">
    <property type="protein sequence ID" value="GAA3916252.1"/>
    <property type="molecule type" value="Genomic_DNA"/>
</dbReference>
<evidence type="ECO:0000313" key="1">
    <source>
        <dbReference type="EMBL" id="GAA3916252.1"/>
    </source>
</evidence>